<dbReference type="InterPro" id="IPR000644">
    <property type="entry name" value="CBS_dom"/>
</dbReference>
<dbReference type="GO" id="GO:0005254">
    <property type="term" value="F:chloride channel activity"/>
    <property type="evidence" value="ECO:0007669"/>
    <property type="project" value="UniProtKB-UniRule"/>
</dbReference>
<dbReference type="SUPFAM" id="SSF81340">
    <property type="entry name" value="Clc chloride channel"/>
    <property type="match status" value="1"/>
</dbReference>
<dbReference type="PANTHER" id="PTHR11689">
    <property type="entry name" value="CHLORIDE CHANNEL PROTEIN CLC FAMILY MEMBER"/>
    <property type="match status" value="1"/>
</dbReference>
<proteinExistence type="inferred from homology"/>
<dbReference type="InterPro" id="IPR001807">
    <property type="entry name" value="ClC"/>
</dbReference>
<evidence type="ECO:0000256" key="1">
    <source>
        <dbReference type="ARBA" id="ARBA00004141"/>
    </source>
</evidence>
<keyword evidence="3 11" id="KW-0812">Transmembrane</keyword>
<evidence type="ECO:0000313" key="13">
    <source>
        <dbReference type="EMBL" id="OLP78107.1"/>
    </source>
</evidence>
<dbReference type="AlphaFoldDB" id="A0A1Q9C5C2"/>
<evidence type="ECO:0000259" key="12">
    <source>
        <dbReference type="PROSITE" id="PS51371"/>
    </source>
</evidence>
<keyword evidence="5 11" id="KW-1133">Transmembrane helix</keyword>
<feature type="transmembrane region" description="Helical" evidence="11">
    <location>
        <begin position="162"/>
        <end position="187"/>
    </location>
</feature>
<dbReference type="PANTHER" id="PTHR11689:SF136">
    <property type="entry name" value="H(+)_CL(-) EXCHANGE TRANSPORTER 7"/>
    <property type="match status" value="1"/>
</dbReference>
<sequence>MRPDTTLSSRDEKGIHMPRMLDVKTLVAKAVGVMFSVGAGLPCGKEGPMIHSGAICGSLTSRVFWTNRLRPINMDKEQRDLVTAGAAAGVSAAFSAPVGGVLFAIEEGATHMSVDIMLKTFVAAACAALVVRFFHSGFDTGLWGMLGSAVPLEFGPLPDLRYAIWELPLFALVGILGGLMGALYNWLNVKITRVRMRFIGPTGWRRWFEVLVLTFVVSTIKFLVPVVLVDGVGNVFGSVKQTLWWSEQAEGVKAIFHQDMTVSDMAILGTVQFFIACWTYGAGVPSGLFLPSLYLGAAWGKLLGMGFYYAGMLNHISDADKYAFVGSAAALSGLGRITISLSVIVMECTINNQFGVPLFLATMLAKWVGQLFNEGIYDLHLELKHVPLLEPMGGKELLDLRAMDIMAREVKTLPACAPVKQLVGLLQDESHNHHGFPIIDMPSGVFLGLIRRSELLHILERGKKFAFYANRQGTFGAREDLVHPMVYKLSPDEILNQISEEDLDKQVNLIPYMNRAAYTVPHKASVLRCFAIFRSIGLRHLPVLDEQSRIRGMITRKDLLLEHLHEKKWDIYASDVDDDSEDEESA</sequence>
<feature type="transmembrane region" description="Helical" evidence="11">
    <location>
        <begin position="207"/>
        <end position="228"/>
    </location>
</feature>
<keyword evidence="7 10" id="KW-0129">CBS domain</keyword>
<feature type="domain" description="CBS" evidence="12">
    <location>
        <begin position="513"/>
        <end position="571"/>
    </location>
</feature>
<dbReference type="InterPro" id="IPR014743">
    <property type="entry name" value="Cl-channel_core"/>
</dbReference>
<dbReference type="EMBL" id="LSRX01001661">
    <property type="protein sequence ID" value="OLP78107.1"/>
    <property type="molecule type" value="Genomic_DNA"/>
</dbReference>
<dbReference type="PROSITE" id="PS51371">
    <property type="entry name" value="CBS"/>
    <property type="match status" value="2"/>
</dbReference>
<accession>A0A1Q9C5C2</accession>
<dbReference type="InterPro" id="IPR051280">
    <property type="entry name" value="Cl-channel/antiporter"/>
</dbReference>
<dbReference type="SMART" id="SM00116">
    <property type="entry name" value="CBS"/>
    <property type="match status" value="2"/>
</dbReference>
<evidence type="ECO:0000256" key="6">
    <source>
        <dbReference type="ARBA" id="ARBA00023065"/>
    </source>
</evidence>
<dbReference type="Gene3D" id="3.10.580.10">
    <property type="entry name" value="CBS-domain"/>
    <property type="match status" value="2"/>
</dbReference>
<reference evidence="13 14" key="1">
    <citation type="submission" date="2016-02" db="EMBL/GenBank/DDBJ databases">
        <title>Genome analysis of coral dinoflagellate symbionts highlights evolutionary adaptations to a symbiotic lifestyle.</title>
        <authorList>
            <person name="Aranda M."/>
            <person name="Li Y."/>
            <person name="Liew Y.J."/>
            <person name="Baumgarten S."/>
            <person name="Simakov O."/>
            <person name="Wilson M."/>
            <person name="Piel J."/>
            <person name="Ashoor H."/>
            <person name="Bougouffa S."/>
            <person name="Bajic V.B."/>
            <person name="Ryu T."/>
            <person name="Ravasi T."/>
            <person name="Bayer T."/>
            <person name="Micklem G."/>
            <person name="Kim H."/>
            <person name="Bhak J."/>
            <person name="Lajeunesse T.C."/>
            <person name="Voolstra C.R."/>
        </authorList>
    </citation>
    <scope>NUCLEOTIDE SEQUENCE [LARGE SCALE GENOMIC DNA]</scope>
    <source>
        <strain evidence="13 14">CCMP2467</strain>
    </source>
</reference>
<protein>
    <recommendedName>
        <fullName evidence="11">Chloride channel protein</fullName>
    </recommendedName>
</protein>
<evidence type="ECO:0000256" key="8">
    <source>
        <dbReference type="ARBA" id="ARBA00023136"/>
    </source>
</evidence>
<feature type="domain" description="CBS" evidence="12">
    <location>
        <begin position="406"/>
        <end position="465"/>
    </location>
</feature>
<feature type="transmembrane region" description="Helical" evidence="11">
    <location>
        <begin position="322"/>
        <end position="346"/>
    </location>
</feature>
<dbReference type="CDD" id="cd04591">
    <property type="entry name" value="CBS_pair_voltage-gated_CLC_euk_bac"/>
    <property type="match status" value="1"/>
</dbReference>
<evidence type="ECO:0000313" key="14">
    <source>
        <dbReference type="Proteomes" id="UP000186817"/>
    </source>
</evidence>
<dbReference type="OMA" id="ILTAKWV"/>
<evidence type="ECO:0000256" key="3">
    <source>
        <dbReference type="ARBA" id="ARBA00022692"/>
    </source>
</evidence>
<dbReference type="Proteomes" id="UP000186817">
    <property type="component" value="Unassembled WGS sequence"/>
</dbReference>
<dbReference type="PRINTS" id="PR00762">
    <property type="entry name" value="CLCHANNEL"/>
</dbReference>
<evidence type="ECO:0000256" key="11">
    <source>
        <dbReference type="RuleBase" id="RU361221"/>
    </source>
</evidence>
<gene>
    <name evidence="13" type="primary">Clcn7</name>
    <name evidence="13" type="ORF">AK812_SmicGene41753</name>
</gene>
<keyword evidence="4" id="KW-0677">Repeat</keyword>
<evidence type="ECO:0000256" key="4">
    <source>
        <dbReference type="ARBA" id="ARBA00022737"/>
    </source>
</evidence>
<keyword evidence="6 11" id="KW-0406">Ion transport</keyword>
<keyword evidence="2 11" id="KW-0813">Transport</keyword>
<comment type="similarity">
    <text evidence="11">Belongs to the chloride channel (TC 2.A.49) family.</text>
</comment>
<organism evidence="13 14">
    <name type="scientific">Symbiodinium microadriaticum</name>
    <name type="common">Dinoflagellate</name>
    <name type="synonym">Zooxanthella microadriatica</name>
    <dbReference type="NCBI Taxonomy" id="2951"/>
    <lineage>
        <taxon>Eukaryota</taxon>
        <taxon>Sar</taxon>
        <taxon>Alveolata</taxon>
        <taxon>Dinophyceae</taxon>
        <taxon>Suessiales</taxon>
        <taxon>Symbiodiniaceae</taxon>
        <taxon>Symbiodinium</taxon>
    </lineage>
</organism>
<dbReference type="SUPFAM" id="SSF54631">
    <property type="entry name" value="CBS-domain pair"/>
    <property type="match status" value="1"/>
</dbReference>
<evidence type="ECO:0000256" key="5">
    <source>
        <dbReference type="ARBA" id="ARBA00022989"/>
    </source>
</evidence>
<dbReference type="Gene3D" id="1.10.3080.10">
    <property type="entry name" value="Clc chloride channel"/>
    <property type="match status" value="1"/>
</dbReference>
<comment type="subcellular location">
    <subcellularLocation>
        <location evidence="1 11">Membrane</location>
        <topology evidence="1 11">Multi-pass membrane protein</topology>
    </subcellularLocation>
</comment>
<keyword evidence="8 11" id="KW-0472">Membrane</keyword>
<name>A0A1Q9C5C2_SYMMI</name>
<comment type="caution">
    <text evidence="11">Lacks conserved residue(s) required for the propagation of feature annotation.</text>
</comment>
<dbReference type="InterPro" id="IPR046342">
    <property type="entry name" value="CBS_dom_sf"/>
</dbReference>
<dbReference type="Pfam" id="PF00571">
    <property type="entry name" value="CBS"/>
    <property type="match status" value="1"/>
</dbReference>
<keyword evidence="9 11" id="KW-0868">Chloride</keyword>
<feature type="transmembrane region" description="Helical" evidence="11">
    <location>
        <begin position="81"/>
        <end position="104"/>
    </location>
</feature>
<evidence type="ECO:0000256" key="2">
    <source>
        <dbReference type="ARBA" id="ARBA00022448"/>
    </source>
</evidence>
<feature type="transmembrane region" description="Helical" evidence="11">
    <location>
        <begin position="116"/>
        <end position="135"/>
    </location>
</feature>
<feature type="transmembrane region" description="Helical" evidence="11">
    <location>
        <begin position="288"/>
        <end position="310"/>
    </location>
</feature>
<evidence type="ECO:0000256" key="9">
    <source>
        <dbReference type="ARBA" id="ARBA00023214"/>
    </source>
</evidence>
<evidence type="ECO:0000256" key="7">
    <source>
        <dbReference type="ARBA" id="ARBA00023122"/>
    </source>
</evidence>
<evidence type="ECO:0000256" key="10">
    <source>
        <dbReference type="PROSITE-ProRule" id="PRU00703"/>
    </source>
</evidence>
<dbReference type="OrthoDB" id="421556at2759"/>
<comment type="caution">
    <text evidence="13">The sequence shown here is derived from an EMBL/GenBank/DDBJ whole genome shotgun (WGS) entry which is preliminary data.</text>
</comment>
<keyword evidence="14" id="KW-1185">Reference proteome</keyword>
<dbReference type="GO" id="GO:0016020">
    <property type="term" value="C:membrane"/>
    <property type="evidence" value="ECO:0007669"/>
    <property type="project" value="UniProtKB-SubCell"/>
</dbReference>
<dbReference type="Pfam" id="PF00654">
    <property type="entry name" value="Voltage_CLC"/>
    <property type="match status" value="1"/>
</dbReference>